<dbReference type="GO" id="GO:0036465">
    <property type="term" value="P:synaptic vesicle recycling"/>
    <property type="evidence" value="ECO:0007669"/>
    <property type="project" value="TreeGrafter"/>
</dbReference>
<feature type="domain" description="Arf-GAP" evidence="2">
    <location>
        <begin position="1"/>
        <end position="101"/>
    </location>
</feature>
<evidence type="ECO:0000256" key="1">
    <source>
        <dbReference type="PROSITE-ProRule" id="PRU00288"/>
    </source>
</evidence>
<gene>
    <name evidence="3" type="ORF">N310_03846</name>
</gene>
<reference evidence="3 4" key="1">
    <citation type="submission" date="2014-04" db="EMBL/GenBank/DDBJ databases">
        <title>Genome evolution of avian class.</title>
        <authorList>
            <person name="Zhang G."/>
            <person name="Li C."/>
        </authorList>
    </citation>
    <scope>NUCLEOTIDE SEQUENCE [LARGE SCALE GENOMIC DNA]</scope>
    <source>
        <strain evidence="3">BGI_N310</strain>
    </source>
</reference>
<dbReference type="GO" id="GO:0007420">
    <property type="term" value="P:brain development"/>
    <property type="evidence" value="ECO:0007669"/>
    <property type="project" value="InterPro"/>
</dbReference>
<sequence>TTPDPGWASINRGVLICDECCSVHRSLGRHISIVKHLRHSPWPATLLQMVHTLASNGANSIWEHSLLDPAQVQSGRRKANPQDKVHPTKSEFIRAKYQMLA</sequence>
<dbReference type="GO" id="GO:0098793">
    <property type="term" value="C:presynapse"/>
    <property type="evidence" value="ECO:0007669"/>
    <property type="project" value="GOC"/>
</dbReference>
<dbReference type="InterPro" id="IPR001164">
    <property type="entry name" value="ArfGAP_dom"/>
</dbReference>
<evidence type="ECO:0000313" key="3">
    <source>
        <dbReference type="EMBL" id="KFP74289.1"/>
    </source>
</evidence>
<dbReference type="InterPro" id="IPR047161">
    <property type="entry name" value="GIT-like"/>
</dbReference>
<evidence type="ECO:0000313" key="4">
    <source>
        <dbReference type="Proteomes" id="UP000053537"/>
    </source>
</evidence>
<name>A0A091MHK7_9PASS</name>
<dbReference type="InterPro" id="IPR037278">
    <property type="entry name" value="ARFGAP/RecO"/>
</dbReference>
<dbReference type="GO" id="GO:0098794">
    <property type="term" value="C:postsynapse"/>
    <property type="evidence" value="ECO:0007669"/>
    <property type="project" value="TreeGrafter"/>
</dbReference>
<dbReference type="GO" id="GO:0005096">
    <property type="term" value="F:GTPase activator activity"/>
    <property type="evidence" value="ECO:0007669"/>
    <property type="project" value="InterPro"/>
</dbReference>
<dbReference type="FunFam" id="1.10.220.150:FF:000003">
    <property type="entry name" value="ARF GTPase-activating protein GIT2 isoform 1"/>
    <property type="match status" value="1"/>
</dbReference>
<dbReference type="AlphaFoldDB" id="A0A091MHK7"/>
<dbReference type="Proteomes" id="UP000053537">
    <property type="component" value="Unassembled WGS sequence"/>
</dbReference>
<feature type="non-terminal residue" evidence="3">
    <location>
        <position position="1"/>
    </location>
</feature>
<organism evidence="3 4">
    <name type="scientific">Acanthisitta chloris</name>
    <name type="common">rifleman</name>
    <dbReference type="NCBI Taxonomy" id="57068"/>
    <lineage>
        <taxon>Eukaryota</taxon>
        <taxon>Metazoa</taxon>
        <taxon>Chordata</taxon>
        <taxon>Craniata</taxon>
        <taxon>Vertebrata</taxon>
        <taxon>Euteleostomi</taxon>
        <taxon>Archelosauria</taxon>
        <taxon>Archosauria</taxon>
        <taxon>Dinosauria</taxon>
        <taxon>Saurischia</taxon>
        <taxon>Theropoda</taxon>
        <taxon>Coelurosauria</taxon>
        <taxon>Aves</taxon>
        <taxon>Neognathae</taxon>
        <taxon>Neoaves</taxon>
        <taxon>Telluraves</taxon>
        <taxon>Australaves</taxon>
        <taxon>Passeriformes</taxon>
        <taxon>Acanthisittidae</taxon>
        <taxon>Acanthisitta</taxon>
    </lineage>
</organism>
<dbReference type="Pfam" id="PF01412">
    <property type="entry name" value="ArfGap"/>
    <property type="match status" value="1"/>
</dbReference>
<evidence type="ECO:0000259" key="2">
    <source>
        <dbReference type="PROSITE" id="PS50115"/>
    </source>
</evidence>
<accession>A0A091MHK7</accession>
<dbReference type="GO" id="GO:0008277">
    <property type="term" value="P:regulation of G protein-coupled receptor signaling pathway"/>
    <property type="evidence" value="ECO:0007669"/>
    <property type="project" value="TreeGrafter"/>
</dbReference>
<dbReference type="PANTHER" id="PTHR46097">
    <property type="entry name" value="G PROTEIN-COUPLED RECEPTOR KINASE INTERACTING ARFGAP"/>
    <property type="match status" value="1"/>
</dbReference>
<dbReference type="SMART" id="SM00105">
    <property type="entry name" value="ArfGap"/>
    <property type="match status" value="1"/>
</dbReference>
<dbReference type="GO" id="GO:0032012">
    <property type="term" value="P:regulation of ARF protein signal transduction"/>
    <property type="evidence" value="ECO:0007669"/>
    <property type="project" value="InterPro"/>
</dbReference>
<dbReference type="GO" id="GO:0031267">
    <property type="term" value="F:small GTPase binding"/>
    <property type="evidence" value="ECO:0007669"/>
    <property type="project" value="TreeGrafter"/>
</dbReference>
<dbReference type="SUPFAM" id="SSF57863">
    <property type="entry name" value="ArfGap/RecO-like zinc finger"/>
    <property type="match status" value="1"/>
</dbReference>
<protein>
    <submittedName>
        <fullName evidence="3">ARF GTPase-activating protein GIT1</fullName>
    </submittedName>
</protein>
<dbReference type="PANTHER" id="PTHR46097:SF1">
    <property type="entry name" value="ARF GTPASE-ACTIVATING PROTEIN GIT1"/>
    <property type="match status" value="1"/>
</dbReference>
<proteinExistence type="predicted"/>
<keyword evidence="1" id="KW-0479">Metal-binding</keyword>
<dbReference type="Gene3D" id="1.10.220.150">
    <property type="entry name" value="Arf GTPase activating protein"/>
    <property type="match status" value="1"/>
</dbReference>
<keyword evidence="4" id="KW-1185">Reference proteome</keyword>
<dbReference type="EMBL" id="KK828052">
    <property type="protein sequence ID" value="KFP74289.1"/>
    <property type="molecule type" value="Genomic_DNA"/>
</dbReference>
<dbReference type="GO" id="GO:0005829">
    <property type="term" value="C:cytosol"/>
    <property type="evidence" value="ECO:0007669"/>
    <property type="project" value="TreeGrafter"/>
</dbReference>
<dbReference type="PROSITE" id="PS50115">
    <property type="entry name" value="ARFGAP"/>
    <property type="match status" value="1"/>
</dbReference>
<keyword evidence="1" id="KW-0862">Zinc</keyword>
<keyword evidence="1" id="KW-0863">Zinc-finger</keyword>
<dbReference type="InterPro" id="IPR038508">
    <property type="entry name" value="ArfGAP_dom_sf"/>
</dbReference>
<dbReference type="GO" id="GO:0008270">
    <property type="term" value="F:zinc ion binding"/>
    <property type="evidence" value="ECO:0007669"/>
    <property type="project" value="UniProtKB-KW"/>
</dbReference>
<dbReference type="GO" id="GO:0043005">
    <property type="term" value="C:neuron projection"/>
    <property type="evidence" value="ECO:0007669"/>
    <property type="project" value="TreeGrafter"/>
</dbReference>
<feature type="non-terminal residue" evidence="3">
    <location>
        <position position="101"/>
    </location>
</feature>